<gene>
    <name evidence="1" type="ORF">ACFSX4_11345</name>
</gene>
<sequence>MSNIIKSTLRTESHFTDDGRHRLLLKKVWNSKQPLVTVITKFPNYDGDIKVDLTTQLIINNVSDMGFGGVQMVNLCSNMQMHKQADEVEDTIHEDTDKFILKAIESSDTVILAWGSITSKIFSVRVKDIHTILEPYPDKIRVLINPRSKKLCHPLTPATRSLWMVEKGEIRSQSDEKQTEETSS</sequence>
<dbReference type="RefSeq" id="WP_377774682.1">
    <property type="nucleotide sequence ID" value="NZ_JBHUOQ010000004.1"/>
</dbReference>
<evidence type="ECO:0000313" key="1">
    <source>
        <dbReference type="EMBL" id="MFD2831059.1"/>
    </source>
</evidence>
<organism evidence="1 2">
    <name type="scientific">Corticicoccus populi</name>
    <dbReference type="NCBI Taxonomy" id="1812821"/>
    <lineage>
        <taxon>Bacteria</taxon>
        <taxon>Bacillati</taxon>
        <taxon>Bacillota</taxon>
        <taxon>Bacilli</taxon>
        <taxon>Bacillales</taxon>
        <taxon>Staphylococcaceae</taxon>
        <taxon>Corticicoccus</taxon>
    </lineage>
</organism>
<evidence type="ECO:0000313" key="2">
    <source>
        <dbReference type="Proteomes" id="UP001597519"/>
    </source>
</evidence>
<proteinExistence type="predicted"/>
<protein>
    <submittedName>
        <fullName evidence="1">DUF1643 domain-containing protein</fullName>
    </submittedName>
</protein>
<accession>A0ABW5WZX2</accession>
<dbReference type="Pfam" id="PF07799">
    <property type="entry name" value="DUF1643"/>
    <property type="match status" value="1"/>
</dbReference>
<keyword evidence="2" id="KW-1185">Reference proteome</keyword>
<dbReference type="Proteomes" id="UP001597519">
    <property type="component" value="Unassembled WGS sequence"/>
</dbReference>
<name>A0ABW5WZX2_9STAP</name>
<dbReference type="InterPro" id="IPR012441">
    <property type="entry name" value="DUF1643"/>
</dbReference>
<comment type="caution">
    <text evidence="1">The sequence shown here is derived from an EMBL/GenBank/DDBJ whole genome shotgun (WGS) entry which is preliminary data.</text>
</comment>
<reference evidence="2" key="1">
    <citation type="journal article" date="2019" name="Int. J. Syst. Evol. Microbiol.">
        <title>The Global Catalogue of Microorganisms (GCM) 10K type strain sequencing project: providing services to taxonomists for standard genome sequencing and annotation.</title>
        <authorList>
            <consortium name="The Broad Institute Genomics Platform"/>
            <consortium name="The Broad Institute Genome Sequencing Center for Infectious Disease"/>
            <person name="Wu L."/>
            <person name="Ma J."/>
        </authorList>
    </citation>
    <scope>NUCLEOTIDE SEQUENCE [LARGE SCALE GENOMIC DNA]</scope>
    <source>
        <strain evidence="2">KCTC 33575</strain>
    </source>
</reference>
<dbReference type="EMBL" id="JBHUOQ010000004">
    <property type="protein sequence ID" value="MFD2831059.1"/>
    <property type="molecule type" value="Genomic_DNA"/>
</dbReference>